<sequence>MNNGVPTYITGTHYMYLQWTKIDVGHPDFREANRLFYIFWEACKADKRSFGMCYLKIRRSGFSIYDSIAEA</sequence>
<protein>
    <submittedName>
        <fullName evidence="1">Uncharacterized protein</fullName>
    </submittedName>
</protein>
<gene>
    <name evidence="1" type="ORF">S01H4_19482</name>
</gene>
<proteinExistence type="predicted"/>
<evidence type="ECO:0000313" key="1">
    <source>
        <dbReference type="EMBL" id="GAG56765.1"/>
    </source>
</evidence>
<dbReference type="AlphaFoldDB" id="X0YL39"/>
<reference evidence="1" key="1">
    <citation type="journal article" date="2014" name="Front. Microbiol.">
        <title>High frequency of phylogenetically diverse reductive dehalogenase-homologous genes in deep subseafloor sedimentary metagenomes.</title>
        <authorList>
            <person name="Kawai M."/>
            <person name="Futagami T."/>
            <person name="Toyoda A."/>
            <person name="Takaki Y."/>
            <person name="Nishi S."/>
            <person name="Hori S."/>
            <person name="Arai W."/>
            <person name="Tsubouchi T."/>
            <person name="Morono Y."/>
            <person name="Uchiyama I."/>
            <person name="Ito T."/>
            <person name="Fujiyama A."/>
            <person name="Inagaki F."/>
            <person name="Takami H."/>
        </authorList>
    </citation>
    <scope>NUCLEOTIDE SEQUENCE</scope>
    <source>
        <strain evidence="1">Expedition CK06-06</strain>
    </source>
</reference>
<dbReference type="EMBL" id="BART01008693">
    <property type="protein sequence ID" value="GAG56765.1"/>
    <property type="molecule type" value="Genomic_DNA"/>
</dbReference>
<name>X0YL39_9ZZZZ</name>
<organism evidence="1">
    <name type="scientific">marine sediment metagenome</name>
    <dbReference type="NCBI Taxonomy" id="412755"/>
    <lineage>
        <taxon>unclassified sequences</taxon>
        <taxon>metagenomes</taxon>
        <taxon>ecological metagenomes</taxon>
    </lineage>
</organism>
<comment type="caution">
    <text evidence="1">The sequence shown here is derived from an EMBL/GenBank/DDBJ whole genome shotgun (WGS) entry which is preliminary data.</text>
</comment>
<accession>X0YL39</accession>